<dbReference type="AlphaFoldDB" id="A0AAW1YQ53"/>
<dbReference type="EMBL" id="JBEDUW010000001">
    <property type="protein sequence ID" value="KAK9950644.1"/>
    <property type="molecule type" value="Genomic_DNA"/>
</dbReference>
<reference evidence="1 2" key="1">
    <citation type="journal article" date="2023" name="G3 (Bethesda)">
        <title>A chromosome-length genome assembly and annotation of blackberry (Rubus argutus, cv. 'Hillquist').</title>
        <authorList>
            <person name="Bruna T."/>
            <person name="Aryal R."/>
            <person name="Dudchenko O."/>
            <person name="Sargent D.J."/>
            <person name="Mead D."/>
            <person name="Buti M."/>
            <person name="Cavallini A."/>
            <person name="Hytonen T."/>
            <person name="Andres J."/>
            <person name="Pham M."/>
            <person name="Weisz D."/>
            <person name="Mascagni F."/>
            <person name="Usai G."/>
            <person name="Natali L."/>
            <person name="Bassil N."/>
            <person name="Fernandez G.E."/>
            <person name="Lomsadze A."/>
            <person name="Armour M."/>
            <person name="Olukolu B."/>
            <person name="Poorten T."/>
            <person name="Britton C."/>
            <person name="Davik J."/>
            <person name="Ashrafi H."/>
            <person name="Aiden E.L."/>
            <person name="Borodovsky M."/>
            <person name="Worthington M."/>
        </authorList>
    </citation>
    <scope>NUCLEOTIDE SEQUENCE [LARGE SCALE GENOMIC DNA]</scope>
    <source>
        <strain evidence="1">PI 553951</strain>
    </source>
</reference>
<sequence>MCYKSQHLEAAQFPDASSSLLSLHIPLISEPVTANELLQELQSGFWGSLAGDNGNFEAEGLDIEAMKLDVGYEFRDKFWAFVEIGEDVRDYRGGNVGHKVFDEMPLRRLDRAEERMVGDQWRVCGDVWLSE</sequence>
<organism evidence="1 2">
    <name type="scientific">Rubus argutus</name>
    <name type="common">Southern blackberry</name>
    <dbReference type="NCBI Taxonomy" id="59490"/>
    <lineage>
        <taxon>Eukaryota</taxon>
        <taxon>Viridiplantae</taxon>
        <taxon>Streptophyta</taxon>
        <taxon>Embryophyta</taxon>
        <taxon>Tracheophyta</taxon>
        <taxon>Spermatophyta</taxon>
        <taxon>Magnoliopsida</taxon>
        <taxon>eudicotyledons</taxon>
        <taxon>Gunneridae</taxon>
        <taxon>Pentapetalae</taxon>
        <taxon>rosids</taxon>
        <taxon>fabids</taxon>
        <taxon>Rosales</taxon>
        <taxon>Rosaceae</taxon>
        <taxon>Rosoideae</taxon>
        <taxon>Rosoideae incertae sedis</taxon>
        <taxon>Rubus</taxon>
    </lineage>
</organism>
<protein>
    <submittedName>
        <fullName evidence="1">Uncharacterized protein</fullName>
    </submittedName>
</protein>
<gene>
    <name evidence="1" type="ORF">M0R45_006121</name>
</gene>
<comment type="caution">
    <text evidence="1">The sequence shown here is derived from an EMBL/GenBank/DDBJ whole genome shotgun (WGS) entry which is preliminary data.</text>
</comment>
<keyword evidence="2" id="KW-1185">Reference proteome</keyword>
<evidence type="ECO:0000313" key="1">
    <source>
        <dbReference type="EMBL" id="KAK9950644.1"/>
    </source>
</evidence>
<proteinExistence type="predicted"/>
<accession>A0AAW1YQ53</accession>
<name>A0AAW1YQ53_RUBAR</name>
<evidence type="ECO:0000313" key="2">
    <source>
        <dbReference type="Proteomes" id="UP001457282"/>
    </source>
</evidence>
<dbReference type="Proteomes" id="UP001457282">
    <property type="component" value="Unassembled WGS sequence"/>
</dbReference>